<dbReference type="AlphaFoldDB" id="A0A8S1N1P7"/>
<name>A0A8S1N1P7_9CILI</name>
<dbReference type="OrthoDB" id="310427at2759"/>
<feature type="coiled-coil region" evidence="1">
    <location>
        <begin position="156"/>
        <end position="183"/>
    </location>
</feature>
<sequence length="481" mass="57218">MIFNKKIYPPLKRIQEKKTTTQTTYFSEIIQVAQQIMLAIMIKKKMIVRLFKNNKLLNLEESYEGNNTNEFDDSLLRQLQICVFDDKTILFIQIQIISPHQEILTSQNRIDLIFNYKLSQLNSNNHDIIFYTDMDQIMVKNQIYLPSLITLSQMKKEELNEIISQVLSKYDEIEQTIMQQKDKLFSLLELDNFYIEIYFQDHLPSFKKFQNDNDKPQIENEQKITIVFARKCEFNNDQISVENENYLNKQNLNQKEQNIINNLQNPLLQQNQFQVNVYCIELKAPQQTNNLLIKALDGQLLQEFLKTQTFQENTNEFEINQNQIYVPEEDPNQKNVLKEKLPEIQISVQKKIQILQDVILIISNQQQLLQNSNFKGKLSVISMIRFCNELGARPIIIMKKKEKKLIDIEENRKHCNIIIKNFINVLFFSDEYQSKVKPIEDICGEFLRNLSQCKDFPDYFEIQIKLEKLIYFINQIYCVNL</sequence>
<proteinExistence type="predicted"/>
<dbReference type="Proteomes" id="UP000692954">
    <property type="component" value="Unassembled WGS sequence"/>
</dbReference>
<accession>A0A8S1N1P7</accession>
<keyword evidence="3" id="KW-1185">Reference proteome</keyword>
<keyword evidence="1" id="KW-0175">Coiled coil</keyword>
<reference evidence="2" key="1">
    <citation type="submission" date="2021-01" db="EMBL/GenBank/DDBJ databases">
        <authorList>
            <consortium name="Genoscope - CEA"/>
            <person name="William W."/>
        </authorList>
    </citation>
    <scope>NUCLEOTIDE SEQUENCE</scope>
</reference>
<gene>
    <name evidence="2" type="ORF">PSON_ATCC_30995.1.T0480107</name>
</gene>
<organism evidence="2 3">
    <name type="scientific">Paramecium sonneborni</name>
    <dbReference type="NCBI Taxonomy" id="65129"/>
    <lineage>
        <taxon>Eukaryota</taxon>
        <taxon>Sar</taxon>
        <taxon>Alveolata</taxon>
        <taxon>Ciliophora</taxon>
        <taxon>Intramacronucleata</taxon>
        <taxon>Oligohymenophorea</taxon>
        <taxon>Peniculida</taxon>
        <taxon>Parameciidae</taxon>
        <taxon>Paramecium</taxon>
    </lineage>
</organism>
<evidence type="ECO:0000256" key="1">
    <source>
        <dbReference type="SAM" id="Coils"/>
    </source>
</evidence>
<comment type="caution">
    <text evidence="2">The sequence shown here is derived from an EMBL/GenBank/DDBJ whole genome shotgun (WGS) entry which is preliminary data.</text>
</comment>
<protein>
    <submittedName>
        <fullName evidence="2">Uncharacterized protein</fullName>
    </submittedName>
</protein>
<dbReference type="EMBL" id="CAJJDN010000048">
    <property type="protein sequence ID" value="CAD8085339.1"/>
    <property type="molecule type" value="Genomic_DNA"/>
</dbReference>
<evidence type="ECO:0000313" key="3">
    <source>
        <dbReference type="Proteomes" id="UP000692954"/>
    </source>
</evidence>
<evidence type="ECO:0000313" key="2">
    <source>
        <dbReference type="EMBL" id="CAD8085339.1"/>
    </source>
</evidence>